<reference evidence="2" key="2">
    <citation type="submission" date="2022-01" db="EMBL/GenBank/DDBJ databases">
        <authorList>
            <person name="Yamashiro T."/>
            <person name="Shiraishi A."/>
            <person name="Satake H."/>
            <person name="Nakayama K."/>
        </authorList>
    </citation>
    <scope>NUCLEOTIDE SEQUENCE</scope>
</reference>
<dbReference type="EMBL" id="BQNB010011289">
    <property type="protein sequence ID" value="GJS88645.1"/>
    <property type="molecule type" value="Genomic_DNA"/>
</dbReference>
<feature type="compositionally biased region" description="Basic and acidic residues" evidence="1">
    <location>
        <begin position="51"/>
        <end position="64"/>
    </location>
</feature>
<comment type="caution">
    <text evidence="2">The sequence shown here is derived from an EMBL/GenBank/DDBJ whole genome shotgun (WGS) entry which is preliminary data.</text>
</comment>
<accession>A0ABQ4ZHX4</accession>
<proteinExistence type="predicted"/>
<reference evidence="2" key="1">
    <citation type="journal article" date="2022" name="Int. J. Mol. Sci.">
        <title>Draft Genome of Tanacetum Coccineum: Genomic Comparison of Closely Related Tanacetum-Family Plants.</title>
        <authorList>
            <person name="Yamashiro T."/>
            <person name="Shiraishi A."/>
            <person name="Nakayama K."/>
            <person name="Satake H."/>
        </authorList>
    </citation>
    <scope>NUCLEOTIDE SEQUENCE</scope>
</reference>
<feature type="compositionally biased region" description="Basic and acidic residues" evidence="1">
    <location>
        <begin position="79"/>
        <end position="88"/>
    </location>
</feature>
<evidence type="ECO:0000313" key="3">
    <source>
        <dbReference type="Proteomes" id="UP001151760"/>
    </source>
</evidence>
<dbReference type="Proteomes" id="UP001151760">
    <property type="component" value="Unassembled WGS sequence"/>
</dbReference>
<protein>
    <submittedName>
        <fullName evidence="2">Uncharacterized protein</fullName>
    </submittedName>
</protein>
<evidence type="ECO:0000313" key="2">
    <source>
        <dbReference type="EMBL" id="GJS88645.1"/>
    </source>
</evidence>
<feature type="region of interest" description="Disordered" evidence="1">
    <location>
        <begin position="51"/>
        <end position="112"/>
    </location>
</feature>
<organism evidence="2 3">
    <name type="scientific">Tanacetum coccineum</name>
    <dbReference type="NCBI Taxonomy" id="301880"/>
    <lineage>
        <taxon>Eukaryota</taxon>
        <taxon>Viridiplantae</taxon>
        <taxon>Streptophyta</taxon>
        <taxon>Embryophyta</taxon>
        <taxon>Tracheophyta</taxon>
        <taxon>Spermatophyta</taxon>
        <taxon>Magnoliopsida</taxon>
        <taxon>eudicotyledons</taxon>
        <taxon>Gunneridae</taxon>
        <taxon>Pentapetalae</taxon>
        <taxon>asterids</taxon>
        <taxon>campanulids</taxon>
        <taxon>Asterales</taxon>
        <taxon>Asteraceae</taxon>
        <taxon>Asteroideae</taxon>
        <taxon>Anthemideae</taxon>
        <taxon>Anthemidinae</taxon>
        <taxon>Tanacetum</taxon>
    </lineage>
</organism>
<name>A0ABQ4ZHX4_9ASTR</name>
<keyword evidence="3" id="KW-1185">Reference proteome</keyword>
<gene>
    <name evidence="2" type="ORF">Tco_0771281</name>
</gene>
<evidence type="ECO:0000256" key="1">
    <source>
        <dbReference type="SAM" id="MobiDB-lite"/>
    </source>
</evidence>
<sequence length="112" mass="12954">MQKKLDEKEEVVAKEAHDIDLSDPSVLRYHALQNRPFSVAEVRKNMCMYLKKEDSEKEKGSEKKTKGRLKRAGQDVVEEPTKRQKTIEASELVQEQPSEEPKADELSQEQLQ</sequence>